<dbReference type="Proteomes" id="UP000006062">
    <property type="component" value="Chromosome"/>
</dbReference>
<reference evidence="2 3" key="1">
    <citation type="submission" date="2012-06" db="EMBL/GenBank/DDBJ databases">
        <title>Complete sequence of Thiocystis violascens DSM 198.</title>
        <authorList>
            <consortium name="US DOE Joint Genome Institute"/>
            <person name="Lucas S."/>
            <person name="Han J."/>
            <person name="Lapidus A."/>
            <person name="Cheng J.-F."/>
            <person name="Goodwin L."/>
            <person name="Pitluck S."/>
            <person name="Peters L."/>
            <person name="Ovchinnikova G."/>
            <person name="Teshima H."/>
            <person name="Detter J.C."/>
            <person name="Han C."/>
            <person name="Tapia R."/>
            <person name="Land M."/>
            <person name="Hauser L."/>
            <person name="Kyrpides N."/>
            <person name="Ivanova N."/>
            <person name="Pagani I."/>
            <person name="Vogl K."/>
            <person name="Liu Z."/>
            <person name="Frigaard N.-U."/>
            <person name="Bryant D."/>
            <person name="Woyke T."/>
        </authorList>
    </citation>
    <scope>NUCLEOTIDE SEQUENCE [LARGE SCALE GENOMIC DNA]</scope>
    <source>
        <strain evidence="3">ATCC 17096 / DSM 198 / 6111</strain>
    </source>
</reference>
<feature type="compositionally biased region" description="Basic and acidic residues" evidence="1">
    <location>
        <begin position="201"/>
        <end position="214"/>
    </location>
</feature>
<dbReference type="InterPro" id="IPR027417">
    <property type="entry name" value="P-loop_NTPase"/>
</dbReference>
<dbReference type="KEGG" id="tvi:Thivi_0297"/>
<dbReference type="HOGENOM" id="CLU_1255482_0_0_6"/>
<dbReference type="RefSeq" id="WP_014776870.1">
    <property type="nucleotide sequence ID" value="NC_018012.1"/>
</dbReference>
<gene>
    <name evidence="2" type="ordered locus">Thivi_0297</name>
</gene>
<dbReference type="SUPFAM" id="SSF52540">
    <property type="entry name" value="P-loop containing nucleoside triphosphate hydrolases"/>
    <property type="match status" value="1"/>
</dbReference>
<evidence type="ECO:0000256" key="1">
    <source>
        <dbReference type="SAM" id="MobiDB-lite"/>
    </source>
</evidence>
<protein>
    <recommendedName>
        <fullName evidence="4">Serine/threonine protein phosphatase</fullName>
    </recommendedName>
</protein>
<dbReference type="AlphaFoldDB" id="I3Y5U8"/>
<organism evidence="2 3">
    <name type="scientific">Thiocystis violascens (strain ATCC 17096 / DSM 198 / 6111)</name>
    <name type="common">Chromatium violascens</name>
    <dbReference type="NCBI Taxonomy" id="765911"/>
    <lineage>
        <taxon>Bacteria</taxon>
        <taxon>Pseudomonadati</taxon>
        <taxon>Pseudomonadota</taxon>
        <taxon>Gammaproteobacteria</taxon>
        <taxon>Chromatiales</taxon>
        <taxon>Chromatiaceae</taxon>
        <taxon>Thiocystis</taxon>
    </lineage>
</organism>
<dbReference type="OrthoDB" id="5763667at2"/>
<evidence type="ECO:0000313" key="2">
    <source>
        <dbReference type="EMBL" id="AFL72366.1"/>
    </source>
</evidence>
<sequence length="220" mass="24619">MELAKTCPFLPLAPVGELETIRGIAIAKGLHFGQILVTGPPGAGKSTLVQRLGGWPEEGYIDLGIKGWWRARALALRPREIHLGLPFVGQPASLSIVDAEWLAHWRTLRLDLARIRLPPVKRHFYSTNWRRCYAFEFVLPPPPVIAAARTARAQRGTHPIDQSIDPEQIAAQVELYARVALHLHRQGMIVHLRERVADPPLRIDDHTGDPDHGPIDIPFQ</sequence>
<accession>I3Y5U8</accession>
<dbReference type="STRING" id="765911.Thivi_0297"/>
<dbReference type="EMBL" id="CP003154">
    <property type="protein sequence ID" value="AFL72366.1"/>
    <property type="molecule type" value="Genomic_DNA"/>
</dbReference>
<dbReference type="CDD" id="cd00267">
    <property type="entry name" value="ABC_ATPase"/>
    <property type="match status" value="1"/>
</dbReference>
<name>I3Y5U8_THIV6</name>
<proteinExistence type="predicted"/>
<dbReference type="eggNOG" id="COG4559">
    <property type="taxonomic scope" value="Bacteria"/>
</dbReference>
<keyword evidence="3" id="KW-1185">Reference proteome</keyword>
<feature type="region of interest" description="Disordered" evidence="1">
    <location>
        <begin position="201"/>
        <end position="220"/>
    </location>
</feature>
<evidence type="ECO:0008006" key="4">
    <source>
        <dbReference type="Google" id="ProtNLM"/>
    </source>
</evidence>
<evidence type="ECO:0000313" key="3">
    <source>
        <dbReference type="Proteomes" id="UP000006062"/>
    </source>
</evidence>